<proteinExistence type="predicted"/>
<accession>A0A7G9L7S1</accession>
<evidence type="ECO:0000313" key="3">
    <source>
        <dbReference type="Proteomes" id="UP000515808"/>
    </source>
</evidence>
<sequence length="440" mass="51302">MKKFTLLLFLITAFSFDGFSQAETYNLKSQNLHKNVRKTIDHYYTYDKDSKGFVKKSVNIKRYNDDGNLIETYYLYNSQYTSGTPTKKLYNYNSDGLLIGTKDISDSQGKYSTHYVFTYDKKGNLTKRESIYTDGSKFYTVFVNDRRGRVISKKEYSKSNKLSADVSYSYKGDKKTEIRTSYSSTDGSIIGTYKTIYDDDVKVSYNSESKYGNTSTTYEYDKEGNLSKSHQKSKTNSISTYDYVYDKKDNWVKKHSKSGKYQYFYFREIYFENGDVTGSTQFDRIFINRHGNFANVAVVPLKKKEIKKTNYTNNTVNSSTFKTKKWDYDFVFIKEAVKKLTGSAEIKTTDFNNIQVGSNTNFIVKFNNNSFNLNFTVSSFKTYDDKYEYLFKNDKNATALLWIYKKKKGLKDDMLGESFYVNGFLRIEEIDQPAIGMYLK</sequence>
<gene>
    <name evidence="2" type="ORF">H9W90_10725</name>
</gene>
<dbReference type="RefSeq" id="WP_187481594.1">
    <property type="nucleotide sequence ID" value="NZ_CP060695.1"/>
</dbReference>
<feature type="signal peptide" evidence="1">
    <location>
        <begin position="1"/>
        <end position="22"/>
    </location>
</feature>
<dbReference type="AlphaFoldDB" id="A0A7G9L7S1"/>
<dbReference type="EMBL" id="CP060695">
    <property type="protein sequence ID" value="QNM84670.1"/>
    <property type="molecule type" value="Genomic_DNA"/>
</dbReference>
<feature type="chain" id="PRO_5028851450" description="YD repeat-containing protein" evidence="1">
    <location>
        <begin position="23"/>
        <end position="440"/>
    </location>
</feature>
<keyword evidence="1" id="KW-0732">Signal</keyword>
<name>A0A7G9L7S1_9FLAO</name>
<evidence type="ECO:0000313" key="2">
    <source>
        <dbReference type="EMBL" id="QNM84670.1"/>
    </source>
</evidence>
<dbReference type="KEGG" id="ppec:H9W90_10725"/>
<protein>
    <recommendedName>
        <fullName evidence="4">YD repeat-containing protein</fullName>
    </recommendedName>
</protein>
<evidence type="ECO:0008006" key="4">
    <source>
        <dbReference type="Google" id="ProtNLM"/>
    </source>
</evidence>
<dbReference type="Proteomes" id="UP000515808">
    <property type="component" value="Chromosome"/>
</dbReference>
<reference evidence="2 3" key="1">
    <citation type="submission" date="2020-08" db="EMBL/GenBank/DDBJ databases">
        <title>Polaribacter sp. L12M9 isolated from gut of the Korean scallop.</title>
        <authorList>
            <person name="Jeong Y.S."/>
        </authorList>
    </citation>
    <scope>NUCLEOTIDE SEQUENCE [LARGE SCALE GENOMIC DNA]</scope>
    <source>
        <strain evidence="2 3">L12M9</strain>
    </source>
</reference>
<keyword evidence="3" id="KW-1185">Reference proteome</keyword>
<dbReference type="Gene3D" id="2.180.10.10">
    <property type="entry name" value="RHS repeat-associated core"/>
    <property type="match status" value="1"/>
</dbReference>
<evidence type="ECO:0000256" key="1">
    <source>
        <dbReference type="SAM" id="SignalP"/>
    </source>
</evidence>
<organism evidence="2 3">
    <name type="scientific">Polaribacter pectinis</name>
    <dbReference type="NCBI Taxonomy" id="2738844"/>
    <lineage>
        <taxon>Bacteria</taxon>
        <taxon>Pseudomonadati</taxon>
        <taxon>Bacteroidota</taxon>
        <taxon>Flavobacteriia</taxon>
        <taxon>Flavobacteriales</taxon>
        <taxon>Flavobacteriaceae</taxon>
    </lineage>
</organism>